<dbReference type="AlphaFoldDB" id="A0A7X6HXI1"/>
<accession>A0A7X6HXI1</accession>
<feature type="region of interest" description="Disordered" evidence="1">
    <location>
        <begin position="1"/>
        <end position="51"/>
    </location>
</feature>
<feature type="domain" description="FAD-dependent urate hydroxylase HpyO/Asp monooxygenase CreE-like FAD/NAD(P)-binding" evidence="2">
    <location>
        <begin position="55"/>
        <end position="226"/>
    </location>
</feature>
<dbReference type="Proteomes" id="UP000578686">
    <property type="component" value="Unassembled WGS sequence"/>
</dbReference>
<comment type="caution">
    <text evidence="3">The sequence shown here is derived from an EMBL/GenBank/DDBJ whole genome shotgun (WGS) entry which is preliminary data.</text>
</comment>
<organism evidence="3 4">
    <name type="scientific">Streptomyces lonarensis</name>
    <dbReference type="NCBI Taxonomy" id="700599"/>
    <lineage>
        <taxon>Bacteria</taxon>
        <taxon>Bacillati</taxon>
        <taxon>Actinomycetota</taxon>
        <taxon>Actinomycetes</taxon>
        <taxon>Kitasatosporales</taxon>
        <taxon>Streptomycetaceae</taxon>
        <taxon>Streptomyces</taxon>
    </lineage>
</organism>
<feature type="region of interest" description="Disordered" evidence="1">
    <location>
        <begin position="422"/>
        <end position="449"/>
    </location>
</feature>
<dbReference type="InterPro" id="IPR052189">
    <property type="entry name" value="L-asp_N-monooxygenase_NS-form"/>
</dbReference>
<keyword evidence="4" id="KW-1185">Reference proteome</keyword>
<gene>
    <name evidence="3" type="ORF">HCN56_03010</name>
</gene>
<proteinExistence type="predicted"/>
<evidence type="ECO:0000313" key="3">
    <source>
        <dbReference type="EMBL" id="NJQ04576.1"/>
    </source>
</evidence>
<evidence type="ECO:0000313" key="4">
    <source>
        <dbReference type="Proteomes" id="UP000578686"/>
    </source>
</evidence>
<dbReference type="PANTHER" id="PTHR40254">
    <property type="entry name" value="BLR0577 PROTEIN"/>
    <property type="match status" value="1"/>
</dbReference>
<dbReference type="InterPro" id="IPR036188">
    <property type="entry name" value="FAD/NAD-bd_sf"/>
</dbReference>
<dbReference type="SUPFAM" id="SSF51905">
    <property type="entry name" value="FAD/NAD(P)-binding domain"/>
    <property type="match status" value="1"/>
</dbReference>
<feature type="compositionally biased region" description="Low complexity" evidence="1">
    <location>
        <begin position="422"/>
        <end position="446"/>
    </location>
</feature>
<reference evidence="3 4" key="1">
    <citation type="submission" date="2020-03" db="EMBL/GenBank/DDBJ databases">
        <title>Draft genome of Streptomyces sp. ventii, isolated from the Axial Seamount in the Pacific Ocean, and resequencing of the two type strains Streptomyces lonarensis strain NCL 716 and Streptomyces bohaiensis strain 11A07.</title>
        <authorList>
            <person name="Loughran R.M."/>
            <person name="Pfannmuller K.M."/>
            <person name="Wasson B.J."/>
            <person name="Deadmond M.C."/>
            <person name="Paddock B.E."/>
            <person name="Koyack M.J."/>
            <person name="Gallegos D.A."/>
            <person name="Mitchell E.A."/>
            <person name="Ushijima B."/>
            <person name="Saw J.H."/>
            <person name="Mcphail K.L."/>
            <person name="Videau P."/>
        </authorList>
    </citation>
    <scope>NUCLEOTIDE SEQUENCE [LARGE SCALE GENOMIC DNA]</scope>
    <source>
        <strain evidence="3 4">NCL716</strain>
    </source>
</reference>
<evidence type="ECO:0000259" key="2">
    <source>
        <dbReference type="Pfam" id="PF13454"/>
    </source>
</evidence>
<feature type="compositionally biased region" description="Pro residues" evidence="1">
    <location>
        <begin position="37"/>
        <end position="47"/>
    </location>
</feature>
<name>A0A7X6HXI1_9ACTN</name>
<evidence type="ECO:0000256" key="1">
    <source>
        <dbReference type="SAM" id="MobiDB-lite"/>
    </source>
</evidence>
<dbReference type="InterPro" id="IPR038732">
    <property type="entry name" value="HpyO/CreE_NAD-binding"/>
</dbReference>
<sequence>MTTPAAAAPGTSAAAGGADVGGAASVGRATATATDAPTPPAPQPPSDSGPVYDAVLVGGGPRAVAVVERLAARRADAAPPVRVAVIDAVEVGAGATWRTDQSPLLLNNTYSAHTTIHADASTRMSGPVVPGPDLITWARDSEPPPDRPAWVAQEASELRPWSFPTRRLQGVYYREQLARAEATGRVTVTRVLGSVTDLSPTPDGRTVHLRDGRSYTGRRVVLAQGMVQAKRSPRVAAFVRAAADHDLVYVEPGMPAERDWARVPAGETVLVAGLGANFFDVVALLTEGRGGRFTPAGDGDRPARLRYLPSGREPRLVAGSRRGLPYRAKADYPDGFPPRYEPALAIPAWFAERAAGRGQDFRRDVWPQLAREFAWAHLSTLLAHHPEALRPGVGADDLLAALRGAFDDAAIDAVIADALAPARPSPGAAGRATAATTGHPGAPAATVTSDPSRWALSVSRLDRPYLPGPVDSASWHQAVRHHIDAELDSIHNPLTSPRNTVNRAMAALRGPVRRLATAGSLDGASVVRDVDGWFNRLGLALASGPPPRRTAEVLALIDAGVLELLGEDTAVTVEDGAFLGRSAVARDQPVRARAFVETRMSKGIVTDTDDPLLGALLSTGRARLHARPSDRGPAVSTGTLDVTPDGFHLLAADGTPDPAVIVLGIPAEAVQPGSAIGATPGVPSPLLAGADNAAAQILTATRTPTAPAPAPR</sequence>
<dbReference type="Gene3D" id="3.50.50.60">
    <property type="entry name" value="FAD/NAD(P)-binding domain"/>
    <property type="match status" value="1"/>
</dbReference>
<feature type="compositionally biased region" description="Low complexity" evidence="1">
    <location>
        <begin position="1"/>
        <end position="36"/>
    </location>
</feature>
<protein>
    <submittedName>
        <fullName evidence="3">FAD/NAD(P)-binding protein</fullName>
    </submittedName>
</protein>
<dbReference type="EMBL" id="JAAVJD010000010">
    <property type="protein sequence ID" value="NJQ04576.1"/>
    <property type="molecule type" value="Genomic_DNA"/>
</dbReference>
<dbReference type="RefSeq" id="WP_167967881.1">
    <property type="nucleotide sequence ID" value="NZ_JAAVJD010000010.1"/>
</dbReference>
<dbReference type="Pfam" id="PF13454">
    <property type="entry name" value="NAD_binding_9"/>
    <property type="match status" value="1"/>
</dbReference>
<dbReference type="PANTHER" id="PTHR40254:SF1">
    <property type="entry name" value="BLR0577 PROTEIN"/>
    <property type="match status" value="1"/>
</dbReference>